<gene>
    <name evidence="2" type="ORF">G4D63_11340</name>
</gene>
<protein>
    <submittedName>
        <fullName evidence="2">Uncharacterized protein</fullName>
    </submittedName>
</protein>
<evidence type="ECO:0000313" key="2">
    <source>
        <dbReference type="EMBL" id="NEY72319.1"/>
    </source>
</evidence>
<keyword evidence="1" id="KW-0472">Membrane</keyword>
<keyword evidence="3" id="KW-1185">Reference proteome</keyword>
<evidence type="ECO:0000256" key="1">
    <source>
        <dbReference type="SAM" id="Phobius"/>
    </source>
</evidence>
<proteinExistence type="predicted"/>
<dbReference type="RefSeq" id="WP_163179770.1">
    <property type="nucleotide sequence ID" value="NZ_JAAIWM010000003.1"/>
</dbReference>
<comment type="caution">
    <text evidence="2">The sequence shown here is derived from an EMBL/GenBank/DDBJ whole genome shotgun (WGS) entry which is preliminary data.</text>
</comment>
<organism evidence="2 3">
    <name type="scientific">Bacillus mesophilus</name>
    <dbReference type="NCBI Taxonomy" id="1808955"/>
    <lineage>
        <taxon>Bacteria</taxon>
        <taxon>Bacillati</taxon>
        <taxon>Bacillota</taxon>
        <taxon>Bacilli</taxon>
        <taxon>Bacillales</taxon>
        <taxon>Bacillaceae</taxon>
        <taxon>Bacillus</taxon>
    </lineage>
</organism>
<feature type="transmembrane region" description="Helical" evidence="1">
    <location>
        <begin position="92"/>
        <end position="111"/>
    </location>
</feature>
<dbReference type="Proteomes" id="UP000481043">
    <property type="component" value="Unassembled WGS sequence"/>
</dbReference>
<evidence type="ECO:0000313" key="3">
    <source>
        <dbReference type="Proteomes" id="UP000481043"/>
    </source>
</evidence>
<feature type="transmembrane region" description="Helical" evidence="1">
    <location>
        <begin position="5"/>
        <end position="21"/>
    </location>
</feature>
<name>A0A6M0Q9A0_9BACI</name>
<feature type="transmembrane region" description="Helical" evidence="1">
    <location>
        <begin position="27"/>
        <end position="46"/>
    </location>
</feature>
<dbReference type="EMBL" id="JAAIWM010000003">
    <property type="protein sequence ID" value="NEY72319.1"/>
    <property type="molecule type" value="Genomic_DNA"/>
</dbReference>
<sequence>MRKKILVVLSVIYILNLIGMLNNYLLVGGFFIVSELVMMLIGYMTYRIARNRSKQQHFWPIWIYSTFVGLIPFWMILEDSSYGYYGVDPEGFMLALFSGVMVKFISIFVFSRKSGKSYTTKNLDGGLSV</sequence>
<keyword evidence="1" id="KW-1133">Transmembrane helix</keyword>
<reference evidence="2 3" key="1">
    <citation type="submission" date="2020-02" db="EMBL/GenBank/DDBJ databases">
        <title>Bacillus aquiflavi sp. nov., isolated from yellow water of strong flavor Chinese baijiu in Yibin region of China.</title>
        <authorList>
            <person name="Xie J."/>
        </authorList>
    </citation>
    <scope>NUCLEOTIDE SEQUENCE [LARGE SCALE GENOMIC DNA]</scope>
    <source>
        <strain evidence="2 3">SA4</strain>
    </source>
</reference>
<accession>A0A6M0Q9A0</accession>
<dbReference type="AlphaFoldDB" id="A0A6M0Q9A0"/>
<keyword evidence="1" id="KW-0812">Transmembrane</keyword>
<feature type="transmembrane region" description="Helical" evidence="1">
    <location>
        <begin position="58"/>
        <end position="77"/>
    </location>
</feature>